<dbReference type="EMBL" id="UZAI01001588">
    <property type="protein sequence ID" value="VDO63450.1"/>
    <property type="molecule type" value="Genomic_DNA"/>
</dbReference>
<name>A0A183LM23_9TREM</name>
<gene>
    <name evidence="6" type="ORF">SMRZ_LOCUS4848</name>
</gene>
<comment type="caution">
    <text evidence="5">Lacks conserved residue(s) required for the propagation of feature annotation.</text>
</comment>
<evidence type="ECO:0000256" key="3">
    <source>
        <dbReference type="ARBA" id="ARBA00022691"/>
    </source>
</evidence>
<evidence type="ECO:0000256" key="2">
    <source>
        <dbReference type="ARBA" id="ARBA00022679"/>
    </source>
</evidence>
<dbReference type="InterPro" id="IPR023267">
    <property type="entry name" value="RCMT"/>
</dbReference>
<comment type="similarity">
    <text evidence="5">Belongs to the class I-like SAM-binding methyltransferase superfamily. RsmB/NOP family.</text>
</comment>
<dbReference type="Gene3D" id="3.30.70.1170">
    <property type="entry name" value="Sun protein, domain 3"/>
    <property type="match status" value="1"/>
</dbReference>
<dbReference type="Gene3D" id="3.40.50.150">
    <property type="entry name" value="Vaccinia Virus protein VP39"/>
    <property type="match status" value="1"/>
</dbReference>
<evidence type="ECO:0000256" key="5">
    <source>
        <dbReference type="PROSITE-ProRule" id="PRU01023"/>
    </source>
</evidence>
<evidence type="ECO:0000313" key="7">
    <source>
        <dbReference type="Proteomes" id="UP000277204"/>
    </source>
</evidence>
<keyword evidence="4 5" id="KW-0694">RNA-binding</keyword>
<evidence type="ECO:0000256" key="1">
    <source>
        <dbReference type="ARBA" id="ARBA00022603"/>
    </source>
</evidence>
<dbReference type="PROSITE" id="PS51686">
    <property type="entry name" value="SAM_MT_RSMB_NOP"/>
    <property type="match status" value="1"/>
</dbReference>
<dbReference type="Pfam" id="PF01189">
    <property type="entry name" value="Methyltr_RsmB-F"/>
    <property type="match status" value="1"/>
</dbReference>
<evidence type="ECO:0000313" key="6">
    <source>
        <dbReference type="EMBL" id="VDO63450.1"/>
    </source>
</evidence>
<dbReference type="GO" id="GO:0005730">
    <property type="term" value="C:nucleolus"/>
    <property type="evidence" value="ECO:0007669"/>
    <property type="project" value="TreeGrafter"/>
</dbReference>
<dbReference type="STRING" id="48269.A0A183LM23"/>
<dbReference type="PANTHER" id="PTHR22807">
    <property type="entry name" value="NOP2 YEAST -RELATED NOL1/NOP2/FMU SUN DOMAIN-CONTAINING"/>
    <property type="match status" value="1"/>
</dbReference>
<keyword evidence="7" id="KW-1185">Reference proteome</keyword>
<feature type="non-terminal residue" evidence="6">
    <location>
        <position position="1"/>
    </location>
</feature>
<accession>A0A183LM23</accession>
<dbReference type="InterPro" id="IPR029063">
    <property type="entry name" value="SAM-dependent_MTases_sf"/>
</dbReference>
<dbReference type="GO" id="GO:0009383">
    <property type="term" value="F:rRNA (cytosine-C5-)-methyltransferase activity"/>
    <property type="evidence" value="ECO:0007669"/>
    <property type="project" value="TreeGrafter"/>
</dbReference>
<dbReference type="GO" id="GO:0070475">
    <property type="term" value="P:rRNA base methylation"/>
    <property type="evidence" value="ECO:0007669"/>
    <property type="project" value="TreeGrafter"/>
</dbReference>
<dbReference type="PANTHER" id="PTHR22807:SF30">
    <property type="entry name" value="28S RRNA (CYTOSINE(4447)-C(5))-METHYLTRANSFERASE-RELATED"/>
    <property type="match status" value="1"/>
</dbReference>
<dbReference type="SUPFAM" id="SSF53335">
    <property type="entry name" value="S-adenosyl-L-methionine-dependent methyltransferases"/>
    <property type="match status" value="1"/>
</dbReference>
<dbReference type="Proteomes" id="UP000277204">
    <property type="component" value="Unassembled WGS sequence"/>
</dbReference>
<protein>
    <submittedName>
        <fullName evidence="6">Uncharacterized protein</fullName>
    </submittedName>
</protein>
<proteinExistence type="inferred from homology"/>
<sequence length="253" mass="28952">IETFKRINEAAKPLFTNSPNEYDVSDWEGDYNYHLRSLRFGENKRNNKGNPNISRSIFNSTILLAAFIYFISIYKFIKNVPATRSEFLENNDNELMVDDFGRLLDLEEDNETNALINRGVNLDTLEPWSKVGLVVYSSQVPLGATPEHLAGHYILQGASSMLPVIALSPQLGERILDLCAAPGGKTTYIVYSNCRHNDLIKSEGVRRKFTKAVLGYSDNKDYHQRCQQLNVEPLWIRRIKLNLFFIYRLVNGI</sequence>
<evidence type="ECO:0000256" key="4">
    <source>
        <dbReference type="ARBA" id="ARBA00022884"/>
    </source>
</evidence>
<dbReference type="GO" id="GO:0003723">
    <property type="term" value="F:RNA binding"/>
    <property type="evidence" value="ECO:0007669"/>
    <property type="project" value="UniProtKB-UniRule"/>
</dbReference>
<feature type="binding site" evidence="5">
    <location>
        <begin position="179"/>
        <end position="185"/>
    </location>
    <ligand>
        <name>S-adenosyl-L-methionine</name>
        <dbReference type="ChEBI" id="CHEBI:59789"/>
    </ligand>
</feature>
<reference evidence="6 7" key="1">
    <citation type="submission" date="2018-11" db="EMBL/GenBank/DDBJ databases">
        <authorList>
            <consortium name="Pathogen Informatics"/>
        </authorList>
    </citation>
    <scope>NUCLEOTIDE SEQUENCE [LARGE SCALE GENOMIC DNA]</scope>
    <source>
        <strain evidence="6 7">Zambia</strain>
    </source>
</reference>
<organism evidence="6 7">
    <name type="scientific">Schistosoma margrebowiei</name>
    <dbReference type="NCBI Taxonomy" id="48269"/>
    <lineage>
        <taxon>Eukaryota</taxon>
        <taxon>Metazoa</taxon>
        <taxon>Spiralia</taxon>
        <taxon>Lophotrochozoa</taxon>
        <taxon>Platyhelminthes</taxon>
        <taxon>Trematoda</taxon>
        <taxon>Digenea</taxon>
        <taxon>Strigeidida</taxon>
        <taxon>Schistosomatoidea</taxon>
        <taxon>Schistosomatidae</taxon>
        <taxon>Schistosoma</taxon>
    </lineage>
</organism>
<feature type="binding site" evidence="5">
    <location>
        <position position="203"/>
    </location>
    <ligand>
        <name>S-adenosyl-L-methionine</name>
        <dbReference type="ChEBI" id="CHEBI:59789"/>
    </ligand>
</feature>
<keyword evidence="1 5" id="KW-0489">Methyltransferase</keyword>
<dbReference type="InterPro" id="IPR049560">
    <property type="entry name" value="MeTrfase_RsmB-F_NOP2_cat"/>
</dbReference>
<keyword evidence="2 5" id="KW-0808">Transferase</keyword>
<keyword evidence="3 5" id="KW-0949">S-adenosyl-L-methionine</keyword>
<dbReference type="GO" id="GO:0000470">
    <property type="term" value="P:maturation of LSU-rRNA"/>
    <property type="evidence" value="ECO:0007669"/>
    <property type="project" value="TreeGrafter"/>
</dbReference>
<dbReference type="InterPro" id="IPR001678">
    <property type="entry name" value="MeTrfase_RsmB-F_NOP2_dom"/>
</dbReference>
<dbReference type="AlphaFoldDB" id="A0A183LM23"/>